<dbReference type="SUPFAM" id="SSF50475">
    <property type="entry name" value="FMN-binding split barrel"/>
    <property type="match status" value="1"/>
</dbReference>
<dbReference type="STRING" id="1520.LF65_03973"/>
<proteinExistence type="predicted"/>
<dbReference type="InterPro" id="IPR012349">
    <property type="entry name" value="Split_barrel_FMN-bd"/>
</dbReference>
<gene>
    <name evidence="2" type="ORF">LF65_03973</name>
</gene>
<name>A0A0B5QHT1_CLOBE</name>
<reference evidence="3" key="1">
    <citation type="submission" date="2014-12" db="EMBL/GenBank/DDBJ databases">
        <title>Genome sequence of Clostridium beijerinckii strain 59B.</title>
        <authorList>
            <person name="Little G.T."/>
            <person name="Minton N.P."/>
        </authorList>
    </citation>
    <scope>NUCLEOTIDE SEQUENCE [LARGE SCALE GENOMIC DNA]</scope>
    <source>
        <strain evidence="3">59B</strain>
    </source>
</reference>
<organism evidence="2 3">
    <name type="scientific">Clostridium beijerinckii</name>
    <name type="common">Clostridium MP</name>
    <dbReference type="NCBI Taxonomy" id="1520"/>
    <lineage>
        <taxon>Bacteria</taxon>
        <taxon>Bacillati</taxon>
        <taxon>Bacillota</taxon>
        <taxon>Clostridia</taxon>
        <taxon>Eubacteriales</taxon>
        <taxon>Clostridiaceae</taxon>
        <taxon>Clostridium</taxon>
    </lineage>
</organism>
<evidence type="ECO:0000313" key="3">
    <source>
        <dbReference type="Proteomes" id="UP000031866"/>
    </source>
</evidence>
<dbReference type="OrthoDB" id="595289at2"/>
<protein>
    <submittedName>
        <fullName evidence="2">FMN-binding protein</fullName>
    </submittedName>
</protein>
<sequence length="123" mass="13687">MFTEKFYEVLNHEGVVSIVTCSNNEAHVANTWNSYLIIAEGNKILIPAAAMIKTEENVNANPKVKLTLGSKEVMGYNYMGTGFLIEGTAKFLKDGDNFNLMKEKCPFLTRTLEVTVTSCKQTL</sequence>
<dbReference type="Proteomes" id="UP000031866">
    <property type="component" value="Chromosome"/>
</dbReference>
<evidence type="ECO:0000259" key="1">
    <source>
        <dbReference type="Pfam" id="PF01243"/>
    </source>
</evidence>
<dbReference type="KEGG" id="cbei:LF65_03973"/>
<evidence type="ECO:0000313" key="2">
    <source>
        <dbReference type="EMBL" id="AJH00521.1"/>
    </source>
</evidence>
<dbReference type="AlphaFoldDB" id="A0A0B5QHT1"/>
<dbReference type="Gene3D" id="2.30.110.10">
    <property type="entry name" value="Electron Transport, Fmn-binding Protein, Chain A"/>
    <property type="match status" value="1"/>
</dbReference>
<accession>A0A0B5QHT1</accession>
<dbReference type="InterPro" id="IPR011576">
    <property type="entry name" value="Pyridox_Oxase_N"/>
</dbReference>
<dbReference type="RefSeq" id="WP_041898331.1">
    <property type="nucleotide sequence ID" value="NZ_CP010086.2"/>
</dbReference>
<dbReference type="EMBL" id="CP010086">
    <property type="protein sequence ID" value="AJH00521.1"/>
    <property type="molecule type" value="Genomic_DNA"/>
</dbReference>
<feature type="domain" description="Pyridoxamine 5'-phosphate oxidase N-terminal" evidence="1">
    <location>
        <begin position="2"/>
        <end position="103"/>
    </location>
</feature>
<dbReference type="Pfam" id="PF01243">
    <property type="entry name" value="PNPOx_N"/>
    <property type="match status" value="1"/>
</dbReference>